<feature type="binding site" evidence="4">
    <location>
        <position position="374"/>
    </location>
    <ligand>
        <name>ATP</name>
        <dbReference type="ChEBI" id="CHEBI:30616"/>
    </ligand>
</feature>
<evidence type="ECO:0000256" key="3">
    <source>
        <dbReference type="ARBA" id="ARBA00022840"/>
    </source>
</evidence>
<evidence type="ECO:0000256" key="4">
    <source>
        <dbReference type="PROSITE-ProRule" id="PRU10141"/>
    </source>
</evidence>
<dbReference type="PROSITE" id="PS50011">
    <property type="entry name" value="PROTEIN_KINASE_DOM"/>
    <property type="match status" value="1"/>
</dbReference>
<dbReference type="InterPro" id="IPR017441">
    <property type="entry name" value="Protein_kinase_ATP_BS"/>
</dbReference>
<dbReference type="Pfam" id="PF00069">
    <property type="entry name" value="Pkinase"/>
    <property type="match status" value="1"/>
</dbReference>
<evidence type="ECO:0000256" key="5">
    <source>
        <dbReference type="SAM" id="MobiDB-lite"/>
    </source>
</evidence>
<dbReference type="EMBL" id="UYRW01000734">
    <property type="protein sequence ID" value="VDK70122.1"/>
    <property type="molecule type" value="Genomic_DNA"/>
</dbReference>
<name>A0A3P6S344_ONCOC</name>
<keyword evidence="2 4" id="KW-0547">Nucleotide-binding</keyword>
<dbReference type="PANTHER" id="PTHR11909">
    <property type="entry name" value="CASEIN KINASE-RELATED"/>
    <property type="match status" value="1"/>
</dbReference>
<feature type="domain" description="Protein kinase" evidence="6">
    <location>
        <begin position="341"/>
        <end position="615"/>
    </location>
</feature>
<dbReference type="PROSITE" id="PS00107">
    <property type="entry name" value="PROTEIN_KINASE_ATP"/>
    <property type="match status" value="1"/>
</dbReference>
<dbReference type="SMART" id="SM00220">
    <property type="entry name" value="S_TKc"/>
    <property type="match status" value="1"/>
</dbReference>
<reference evidence="7 8" key="1">
    <citation type="submission" date="2018-08" db="EMBL/GenBank/DDBJ databases">
        <authorList>
            <person name="Laetsch R D."/>
            <person name="Stevens L."/>
            <person name="Kumar S."/>
            <person name="Blaxter L. M."/>
        </authorList>
    </citation>
    <scope>NUCLEOTIDE SEQUENCE [LARGE SCALE GENOMIC DNA]</scope>
</reference>
<evidence type="ECO:0000256" key="2">
    <source>
        <dbReference type="ARBA" id="ARBA00022741"/>
    </source>
</evidence>
<dbReference type="InterPro" id="IPR008271">
    <property type="entry name" value="Ser/Thr_kinase_AS"/>
</dbReference>
<evidence type="ECO:0000313" key="8">
    <source>
        <dbReference type="Proteomes" id="UP000271087"/>
    </source>
</evidence>
<feature type="compositionally biased region" description="Basic residues" evidence="5">
    <location>
        <begin position="313"/>
        <end position="325"/>
    </location>
</feature>
<dbReference type="Gene3D" id="1.10.510.10">
    <property type="entry name" value="Transferase(Phosphotransferase) domain 1"/>
    <property type="match status" value="1"/>
</dbReference>
<sequence length="687" mass="80373">MEAAHKKLLAEWNKEPRILTAVSNALKQVKEMLENPETLKGLSSAALYTIHRDVYEIDVLYAVLQSDLKAFREAISTVMNFYNCYRSNEESPNKFLMIGLNLMYFLTTNQHAQFHMLLEQIDQNVQQNNPYITTPVKLEQSLMEGVYNKVVLTEKNIPSPYYAFFIRISMDTIRDEIASCIECSFKKVSQKDAAQLLLFNNVNEIIPFAKKRSWKNSGNTYIFEQCRSGYDVSDHHLMALSFGFYESFENYGNRNTTLPIKRRGRLRDVDNIDIGEGNEKLGEELEEESADERLQVKKILREIEQREHERREREKKKKRKSHMQRPKLPIGVVVNTAGNRYKILELLGTGGFGDVYKVHQMDGTGRIDDIFALKTETITLGKTLNRLKVEMTILQECENLPEEKRKHFVKMIDRGRTESFKFIVMQLVGASIDKLQKQQPKKHFTFSTTTKLGLQTLEGIGDLHDLGYLHRDVKPQNFTIGLKEKTNVIYLLDFGIARRYVEKDSRAIRLPRETVRFLGTVRFASRNCHYAREQCRRDDLESWIYMLLEFTEYASLPWSRVVDRDNVCKEKERLFAGIYTKHIASLPKEIHKILKYINELNFQDTPDYKYVAMMLKRAASRKRASITIKFDWEKSESERDAARKMPNHGDKNKIQNEKLESSKPTIHRRRLFNDSKKKVYDLEEQES</sequence>
<evidence type="ECO:0000256" key="1">
    <source>
        <dbReference type="ARBA" id="ARBA00012513"/>
    </source>
</evidence>
<dbReference type="GO" id="GO:0005524">
    <property type="term" value="F:ATP binding"/>
    <property type="evidence" value="ECO:0007669"/>
    <property type="project" value="UniProtKB-UniRule"/>
</dbReference>
<dbReference type="InterPro" id="IPR000719">
    <property type="entry name" value="Prot_kinase_dom"/>
</dbReference>
<gene>
    <name evidence="7" type="ORF">NOO_LOCUS3693</name>
</gene>
<dbReference type="InterPro" id="IPR011009">
    <property type="entry name" value="Kinase-like_dom_sf"/>
</dbReference>
<dbReference type="GO" id="GO:0004674">
    <property type="term" value="F:protein serine/threonine kinase activity"/>
    <property type="evidence" value="ECO:0007669"/>
    <property type="project" value="UniProtKB-EC"/>
</dbReference>
<feature type="non-terminal residue" evidence="7">
    <location>
        <position position="1"/>
    </location>
</feature>
<dbReference type="SUPFAM" id="SSF56112">
    <property type="entry name" value="Protein kinase-like (PK-like)"/>
    <property type="match status" value="1"/>
</dbReference>
<evidence type="ECO:0000313" key="7">
    <source>
        <dbReference type="EMBL" id="VDK70122.1"/>
    </source>
</evidence>
<dbReference type="InterPro" id="IPR033464">
    <property type="entry name" value="CSN8_PSD8_EIF3K"/>
</dbReference>
<dbReference type="Gene3D" id="1.25.40.990">
    <property type="match status" value="1"/>
</dbReference>
<organism evidence="7 8">
    <name type="scientific">Onchocerca ochengi</name>
    <name type="common">Filarial nematode worm</name>
    <dbReference type="NCBI Taxonomy" id="42157"/>
    <lineage>
        <taxon>Eukaryota</taxon>
        <taxon>Metazoa</taxon>
        <taxon>Ecdysozoa</taxon>
        <taxon>Nematoda</taxon>
        <taxon>Chromadorea</taxon>
        <taxon>Rhabditida</taxon>
        <taxon>Spirurina</taxon>
        <taxon>Spiruromorpha</taxon>
        <taxon>Filarioidea</taxon>
        <taxon>Onchocercidae</taxon>
        <taxon>Onchocerca</taxon>
    </lineage>
</organism>
<feature type="region of interest" description="Disordered" evidence="5">
    <location>
        <begin position="306"/>
        <end position="325"/>
    </location>
</feature>
<feature type="compositionally biased region" description="Basic and acidic residues" evidence="5">
    <location>
        <begin position="637"/>
        <end position="661"/>
    </location>
</feature>
<dbReference type="Proteomes" id="UP000271087">
    <property type="component" value="Unassembled WGS sequence"/>
</dbReference>
<dbReference type="Pfam" id="PF10075">
    <property type="entry name" value="CSN8_PSD8_EIF3K"/>
    <property type="match status" value="1"/>
</dbReference>
<feature type="region of interest" description="Disordered" evidence="5">
    <location>
        <begin position="637"/>
        <end position="670"/>
    </location>
</feature>
<dbReference type="PROSITE" id="PS00108">
    <property type="entry name" value="PROTEIN_KINASE_ST"/>
    <property type="match status" value="1"/>
</dbReference>
<dbReference type="EC" id="2.7.11.1" evidence="1"/>
<keyword evidence="8" id="KW-1185">Reference proteome</keyword>
<accession>A0A3P6S344</accession>
<dbReference type="InterPro" id="IPR050235">
    <property type="entry name" value="CK1_Ser-Thr_kinase"/>
</dbReference>
<dbReference type="OrthoDB" id="5979581at2759"/>
<dbReference type="AlphaFoldDB" id="A0A3P6S344"/>
<protein>
    <recommendedName>
        <fullName evidence="1">non-specific serine/threonine protein kinase</fullName>
        <ecNumber evidence="1">2.7.11.1</ecNumber>
    </recommendedName>
</protein>
<keyword evidence="3 4" id="KW-0067">ATP-binding</keyword>
<evidence type="ECO:0000259" key="6">
    <source>
        <dbReference type="PROSITE" id="PS50011"/>
    </source>
</evidence>
<proteinExistence type="predicted"/>